<feature type="region of interest" description="Disordered" evidence="6">
    <location>
        <begin position="1"/>
        <end position="41"/>
    </location>
</feature>
<reference evidence="9" key="1">
    <citation type="submission" date="2018-06" db="EMBL/GenBank/DDBJ databases">
        <title>Genome assembly of Danube salmon.</title>
        <authorList>
            <person name="Macqueen D.J."/>
            <person name="Gundappa M.K."/>
        </authorList>
    </citation>
    <scope>NUCLEOTIDE SEQUENCE [LARGE SCALE GENOMIC DNA]</scope>
</reference>
<dbReference type="InterPro" id="IPR008590">
    <property type="entry name" value="TMEM_230/134"/>
</dbReference>
<dbReference type="GO" id="GO:0016020">
    <property type="term" value="C:membrane"/>
    <property type="evidence" value="ECO:0007669"/>
    <property type="project" value="UniProtKB-SubCell"/>
</dbReference>
<evidence type="ECO:0000256" key="2">
    <source>
        <dbReference type="ARBA" id="ARBA00007743"/>
    </source>
</evidence>
<feature type="compositionally biased region" description="Basic and acidic residues" evidence="6">
    <location>
        <begin position="22"/>
        <end position="38"/>
    </location>
</feature>
<dbReference type="PANTHER" id="PTHR13558">
    <property type="entry name" value="TRANSMEMBRANE PROTEIN 134"/>
    <property type="match status" value="1"/>
</dbReference>
<evidence type="ECO:0000256" key="7">
    <source>
        <dbReference type="SAM" id="Phobius"/>
    </source>
</evidence>
<keyword evidence="5 7" id="KW-0472">Membrane</keyword>
<dbReference type="Ensembl" id="ENSHHUT00000029098.1">
    <property type="protein sequence ID" value="ENSHHUP00000027978.1"/>
    <property type="gene ID" value="ENSHHUG00000017777.1"/>
</dbReference>
<reference evidence="8" key="2">
    <citation type="submission" date="2025-08" db="UniProtKB">
        <authorList>
            <consortium name="Ensembl"/>
        </authorList>
    </citation>
    <scope>IDENTIFICATION</scope>
</reference>
<comment type="subcellular location">
    <subcellularLocation>
        <location evidence="1">Membrane</location>
        <topology evidence="1">Multi-pass membrane protein</topology>
    </subcellularLocation>
</comment>
<dbReference type="InterPro" id="IPR039714">
    <property type="entry name" value="TMEM134"/>
</dbReference>
<reference evidence="8" key="3">
    <citation type="submission" date="2025-09" db="UniProtKB">
        <authorList>
            <consortium name="Ensembl"/>
        </authorList>
    </citation>
    <scope>IDENTIFICATION</scope>
</reference>
<dbReference type="PANTHER" id="PTHR13558:SF1">
    <property type="entry name" value="TRANSMEMBRANE PROTEIN 134"/>
    <property type="match status" value="1"/>
</dbReference>
<keyword evidence="9" id="KW-1185">Reference proteome</keyword>
<keyword evidence="3 7" id="KW-0812">Transmembrane</keyword>
<dbReference type="AlphaFoldDB" id="A0A4W5LPY0"/>
<organism evidence="8 9">
    <name type="scientific">Hucho hucho</name>
    <name type="common">huchen</name>
    <dbReference type="NCBI Taxonomy" id="62062"/>
    <lineage>
        <taxon>Eukaryota</taxon>
        <taxon>Metazoa</taxon>
        <taxon>Chordata</taxon>
        <taxon>Craniata</taxon>
        <taxon>Vertebrata</taxon>
        <taxon>Euteleostomi</taxon>
        <taxon>Actinopterygii</taxon>
        <taxon>Neopterygii</taxon>
        <taxon>Teleostei</taxon>
        <taxon>Protacanthopterygii</taxon>
        <taxon>Salmoniformes</taxon>
        <taxon>Salmonidae</taxon>
        <taxon>Salmoninae</taxon>
        <taxon>Hucho</taxon>
    </lineage>
</organism>
<dbReference type="STRING" id="62062.ENSHHUP00000027978"/>
<protein>
    <submittedName>
        <fullName evidence="8">Transmembrane protein 134</fullName>
    </submittedName>
</protein>
<evidence type="ECO:0000313" key="9">
    <source>
        <dbReference type="Proteomes" id="UP000314982"/>
    </source>
</evidence>
<proteinExistence type="inferred from homology"/>
<evidence type="ECO:0000256" key="4">
    <source>
        <dbReference type="ARBA" id="ARBA00022989"/>
    </source>
</evidence>
<evidence type="ECO:0000256" key="3">
    <source>
        <dbReference type="ARBA" id="ARBA00022692"/>
    </source>
</evidence>
<dbReference type="Proteomes" id="UP000314982">
    <property type="component" value="Unassembled WGS sequence"/>
</dbReference>
<evidence type="ECO:0000256" key="5">
    <source>
        <dbReference type="ARBA" id="ARBA00023136"/>
    </source>
</evidence>
<evidence type="ECO:0000256" key="1">
    <source>
        <dbReference type="ARBA" id="ARBA00004141"/>
    </source>
</evidence>
<dbReference type="GeneTree" id="ENSGT00390000011766"/>
<accession>A0A4W5LPY0</accession>
<dbReference type="Pfam" id="PF05915">
    <property type="entry name" value="TMEM_230_134"/>
    <property type="match status" value="1"/>
</dbReference>
<evidence type="ECO:0000256" key="6">
    <source>
        <dbReference type="SAM" id="MobiDB-lite"/>
    </source>
</evidence>
<feature type="transmembrane region" description="Helical" evidence="7">
    <location>
        <begin position="136"/>
        <end position="159"/>
    </location>
</feature>
<feature type="transmembrane region" description="Helical" evidence="7">
    <location>
        <begin position="180"/>
        <end position="198"/>
    </location>
</feature>
<name>A0A4W5LPY0_9TELE</name>
<comment type="similarity">
    <text evidence="2">Belongs to the TMEM134/TMEM230 family.</text>
</comment>
<keyword evidence="4 7" id="KW-1133">Transmembrane helix</keyword>
<sequence>MATQFSIDDAFVLEGEEEGVSDGEKEGWKGREKDREGGEMTFGTLSFAKPQTHPAPAVAGSPDHGSSLKYQNLENEDVLGSNGNSSFNNLFKISDPATLSYCSSQWSFSTLSSVTQLSAHCCGWTSHPLVKKNRRVVLASFLLLVTGVALIFTGVVIQLNPDAGKRLSERGVCRHKSAKMSVFLVGCLFTVGFDKVIFDLFPQVSQVPFSSSLDFFSSFLGVYSTLYLDLVVLSMYFMFYTSFMLFSCLFNHNVWTVHLGGMLTVC</sequence>
<feature type="transmembrane region" description="Helical" evidence="7">
    <location>
        <begin position="218"/>
        <end position="239"/>
    </location>
</feature>
<evidence type="ECO:0000313" key="8">
    <source>
        <dbReference type="Ensembl" id="ENSHHUP00000027978.1"/>
    </source>
</evidence>